<accession>A0ABR2NWD8</accession>
<sequence>MARMKHISKSTHRNPPPPAKHKILTSSASFASFVLLKRYFTNFSIVTSFQSKAKEFYTHIQKVDDQKIYVLACVVPFFVEAINAHFGLLPHDTNTYAAFGSASTYETYEQVLCGICIEGTQWAKKTLNSRVVKWLRLKLDPKLWTYFMNTRLMPMGHHSQISRKRMLLMHSVLEGRYIDVGHLTHKAIVDRTLSKVCSAARHCLRFRVHRTTIPDYCGVASFPNELFGVDDVAHDAKCQPSLPPSEAVLVALPSTQNMTIL</sequence>
<dbReference type="InterPro" id="IPR046796">
    <property type="entry name" value="Transposase_32_dom"/>
</dbReference>
<comment type="caution">
    <text evidence="2">The sequence shown here is derived from an EMBL/GenBank/DDBJ whole genome shotgun (WGS) entry which is preliminary data.</text>
</comment>
<dbReference type="Proteomes" id="UP001396334">
    <property type="component" value="Unassembled WGS sequence"/>
</dbReference>
<keyword evidence="3" id="KW-1185">Reference proteome</keyword>
<proteinExistence type="predicted"/>
<dbReference type="Pfam" id="PF20167">
    <property type="entry name" value="Transposase_32"/>
    <property type="match status" value="1"/>
</dbReference>
<gene>
    <name evidence="2" type="ORF">V6N11_081967</name>
</gene>
<feature type="domain" description="Putative plant transposon protein" evidence="1">
    <location>
        <begin position="53"/>
        <end position="196"/>
    </location>
</feature>
<organism evidence="2 3">
    <name type="scientific">Hibiscus sabdariffa</name>
    <name type="common">roselle</name>
    <dbReference type="NCBI Taxonomy" id="183260"/>
    <lineage>
        <taxon>Eukaryota</taxon>
        <taxon>Viridiplantae</taxon>
        <taxon>Streptophyta</taxon>
        <taxon>Embryophyta</taxon>
        <taxon>Tracheophyta</taxon>
        <taxon>Spermatophyta</taxon>
        <taxon>Magnoliopsida</taxon>
        <taxon>eudicotyledons</taxon>
        <taxon>Gunneridae</taxon>
        <taxon>Pentapetalae</taxon>
        <taxon>rosids</taxon>
        <taxon>malvids</taxon>
        <taxon>Malvales</taxon>
        <taxon>Malvaceae</taxon>
        <taxon>Malvoideae</taxon>
        <taxon>Hibiscus</taxon>
    </lineage>
</organism>
<evidence type="ECO:0000313" key="3">
    <source>
        <dbReference type="Proteomes" id="UP001396334"/>
    </source>
</evidence>
<evidence type="ECO:0000259" key="1">
    <source>
        <dbReference type="Pfam" id="PF20167"/>
    </source>
</evidence>
<evidence type="ECO:0000313" key="2">
    <source>
        <dbReference type="EMBL" id="KAK8980499.1"/>
    </source>
</evidence>
<reference evidence="2 3" key="1">
    <citation type="journal article" date="2024" name="G3 (Bethesda)">
        <title>Genome assembly of Hibiscus sabdariffa L. provides insights into metabolisms of medicinal natural products.</title>
        <authorList>
            <person name="Kim T."/>
        </authorList>
    </citation>
    <scope>NUCLEOTIDE SEQUENCE [LARGE SCALE GENOMIC DNA]</scope>
    <source>
        <strain evidence="2">TK-2024</strain>
        <tissue evidence="2">Old leaves</tissue>
    </source>
</reference>
<dbReference type="EMBL" id="JBBPBN010000095">
    <property type="protein sequence ID" value="KAK8980499.1"/>
    <property type="molecule type" value="Genomic_DNA"/>
</dbReference>
<name>A0ABR2NWD8_9ROSI</name>
<protein>
    <recommendedName>
        <fullName evidence="1">Putative plant transposon protein domain-containing protein</fullName>
    </recommendedName>
</protein>